<keyword evidence="4" id="KW-0812">Transmembrane</keyword>
<dbReference type="EMBL" id="FWFY01000006">
    <property type="protein sequence ID" value="SLN49709.1"/>
    <property type="molecule type" value="Genomic_DNA"/>
</dbReference>
<feature type="signal peptide" evidence="8">
    <location>
        <begin position="1"/>
        <end position="30"/>
    </location>
</feature>
<name>A0A1X6ZFT2_9RHOB</name>
<keyword evidence="6" id="KW-0472">Membrane</keyword>
<dbReference type="EMBL" id="PYGB01000006">
    <property type="protein sequence ID" value="PSK86158.1"/>
    <property type="molecule type" value="Genomic_DNA"/>
</dbReference>
<reference evidence="9 12" key="2">
    <citation type="submission" date="2018-03" db="EMBL/GenBank/DDBJ databases">
        <title>Genomic Encyclopedia of Archaeal and Bacterial Type Strains, Phase II (KMG-II): from individual species to whole genera.</title>
        <authorList>
            <person name="Goeker M."/>
        </authorList>
    </citation>
    <scope>NUCLEOTIDE SEQUENCE [LARGE SCALE GENOMIC DNA]</scope>
    <source>
        <strain evidence="9 12">DSM 29956</strain>
    </source>
</reference>
<keyword evidence="3" id="KW-1134">Transmembrane beta strand</keyword>
<reference evidence="10 11" key="1">
    <citation type="submission" date="2017-03" db="EMBL/GenBank/DDBJ databases">
        <authorList>
            <person name="Afonso C.L."/>
            <person name="Miller P.J."/>
            <person name="Scott M.A."/>
            <person name="Spackman E."/>
            <person name="Goraichik I."/>
            <person name="Dimitrov K.M."/>
            <person name="Suarez D.L."/>
            <person name="Swayne D.E."/>
        </authorList>
    </citation>
    <scope>NUCLEOTIDE SEQUENCE [LARGE SCALE GENOMIC DNA]</scope>
    <source>
        <strain evidence="10 11">CECT 8367</strain>
    </source>
</reference>
<dbReference type="SUPFAM" id="SSF56935">
    <property type="entry name" value="Porins"/>
    <property type="match status" value="1"/>
</dbReference>
<protein>
    <submittedName>
        <fullName evidence="9">Long-subunit fatty acid transport protein</fullName>
    </submittedName>
    <submittedName>
        <fullName evidence="10">Outer membrane protein transport protein (OMPP1/FadL/TodX)</fullName>
    </submittedName>
</protein>
<proteinExistence type="inferred from homology"/>
<dbReference type="InterPro" id="IPR005017">
    <property type="entry name" value="OMPP1/FadL/TodX"/>
</dbReference>
<evidence type="ECO:0000313" key="9">
    <source>
        <dbReference type="EMBL" id="PSK86158.1"/>
    </source>
</evidence>
<comment type="subcellular location">
    <subcellularLocation>
        <location evidence="1">Cell outer membrane</location>
        <topology evidence="1">Multi-pass membrane protein</topology>
    </subcellularLocation>
</comment>
<keyword evidence="5 8" id="KW-0732">Signal</keyword>
<organism evidence="10 11">
    <name type="scientific">Limimaricola soesokkakensis</name>
    <dbReference type="NCBI Taxonomy" id="1343159"/>
    <lineage>
        <taxon>Bacteria</taxon>
        <taxon>Pseudomonadati</taxon>
        <taxon>Pseudomonadota</taxon>
        <taxon>Alphaproteobacteria</taxon>
        <taxon>Rhodobacterales</taxon>
        <taxon>Paracoccaceae</taxon>
        <taxon>Limimaricola</taxon>
    </lineage>
</organism>
<evidence type="ECO:0000313" key="12">
    <source>
        <dbReference type="Proteomes" id="UP000240624"/>
    </source>
</evidence>
<dbReference type="PANTHER" id="PTHR35093">
    <property type="entry name" value="OUTER MEMBRANE PROTEIN NMB0088-RELATED"/>
    <property type="match status" value="1"/>
</dbReference>
<evidence type="ECO:0000256" key="6">
    <source>
        <dbReference type="ARBA" id="ARBA00023136"/>
    </source>
</evidence>
<evidence type="ECO:0000313" key="10">
    <source>
        <dbReference type="EMBL" id="SLN49709.1"/>
    </source>
</evidence>
<evidence type="ECO:0000256" key="8">
    <source>
        <dbReference type="SAM" id="SignalP"/>
    </source>
</evidence>
<evidence type="ECO:0000256" key="2">
    <source>
        <dbReference type="ARBA" id="ARBA00008163"/>
    </source>
</evidence>
<evidence type="ECO:0000313" key="11">
    <source>
        <dbReference type="Proteomes" id="UP000193495"/>
    </source>
</evidence>
<evidence type="ECO:0000256" key="1">
    <source>
        <dbReference type="ARBA" id="ARBA00004571"/>
    </source>
</evidence>
<dbReference type="GO" id="GO:0015483">
    <property type="term" value="F:long-chain fatty acid transporting porin activity"/>
    <property type="evidence" value="ECO:0007669"/>
    <property type="project" value="TreeGrafter"/>
</dbReference>
<dbReference type="Proteomes" id="UP000240624">
    <property type="component" value="Unassembled WGS sequence"/>
</dbReference>
<keyword evidence="7" id="KW-0998">Cell outer membrane</keyword>
<dbReference type="Gene3D" id="2.40.160.60">
    <property type="entry name" value="Outer membrane protein transport protein (OMPP1/FadL/TodX)"/>
    <property type="match status" value="1"/>
</dbReference>
<accession>A0A1X6ZFT2</accession>
<evidence type="ECO:0000256" key="3">
    <source>
        <dbReference type="ARBA" id="ARBA00022452"/>
    </source>
</evidence>
<evidence type="ECO:0000256" key="4">
    <source>
        <dbReference type="ARBA" id="ARBA00022692"/>
    </source>
</evidence>
<gene>
    <name evidence="9" type="ORF">CLV79_106166</name>
    <name evidence="10" type="ORF">LOS8367_02214</name>
</gene>
<evidence type="ECO:0000256" key="7">
    <source>
        <dbReference type="ARBA" id="ARBA00023237"/>
    </source>
</evidence>
<evidence type="ECO:0000256" key="5">
    <source>
        <dbReference type="ARBA" id="ARBA00022729"/>
    </source>
</evidence>
<dbReference type="GO" id="GO:0009279">
    <property type="term" value="C:cell outer membrane"/>
    <property type="evidence" value="ECO:0007669"/>
    <property type="project" value="UniProtKB-SubCell"/>
</dbReference>
<dbReference type="AlphaFoldDB" id="A0A1X6ZFT2"/>
<dbReference type="PANTHER" id="PTHR35093:SF8">
    <property type="entry name" value="OUTER MEMBRANE PROTEIN NMB0088-RELATED"/>
    <property type="match status" value="1"/>
</dbReference>
<keyword evidence="12" id="KW-1185">Reference proteome</keyword>
<dbReference type="Proteomes" id="UP000193495">
    <property type="component" value="Unassembled WGS sequence"/>
</dbReference>
<feature type="chain" id="PRO_5044568262" evidence="8">
    <location>
        <begin position="31"/>
        <end position="391"/>
    </location>
</feature>
<comment type="similarity">
    <text evidence="2">Belongs to the OmpP1/FadL family.</text>
</comment>
<sequence>MRQGDIMKLHYGATSALALATALMASGAGAVGLDRSNQDITAIFEEGNVLELSFGKVFPELSGKDVAVFGGGEYDNVGEDFLNVSTSAKMDFGNGFSGAVIIDQPFGADIDYPTTALALGGTMAQLDGHTITAVGRYQFNENVSVHAGVRRQTLEGDITLSGAAYGPLNGYSVALEENDATGYLVGVAYEIPEIALRAALTYNSAIEHDFDTVESIPAALQAGLGLPAQVPSTTTVETPESWNLDLQTGIAPDTLAFANFRYAAYEDTLVSPQVFSAATGGASLTNIDDNYQVQVGVGRKFSDMFAAQVAVGFEPEGDERISPLDPTNGKRWISLGGAYNMETVTLSGGIRYTMLGDANPETRNPDGSISDRAEFSDNSAVAIGMSVAYRF</sequence>
<dbReference type="Pfam" id="PF03349">
    <property type="entry name" value="Toluene_X"/>
    <property type="match status" value="1"/>
</dbReference>